<keyword evidence="1" id="KW-0732">Signal</keyword>
<proteinExistence type="predicted"/>
<protein>
    <recommendedName>
        <fullName evidence="2">DUF4124 domain-containing protein</fullName>
    </recommendedName>
</protein>
<gene>
    <name evidence="3" type="ORF">CHH28_15835</name>
</gene>
<organism evidence="3 4">
    <name type="scientific">Bacterioplanes sanyensis</name>
    <dbReference type="NCBI Taxonomy" id="1249553"/>
    <lineage>
        <taxon>Bacteria</taxon>
        <taxon>Pseudomonadati</taxon>
        <taxon>Pseudomonadota</taxon>
        <taxon>Gammaproteobacteria</taxon>
        <taxon>Oceanospirillales</taxon>
        <taxon>Oceanospirillaceae</taxon>
        <taxon>Bacterioplanes</taxon>
    </lineage>
</organism>
<dbReference type="InterPro" id="IPR025392">
    <property type="entry name" value="DUF4124"/>
</dbReference>
<feature type="chain" id="PRO_5013347509" description="DUF4124 domain-containing protein" evidence="1">
    <location>
        <begin position="38"/>
        <end position="337"/>
    </location>
</feature>
<evidence type="ECO:0000259" key="2">
    <source>
        <dbReference type="Pfam" id="PF13511"/>
    </source>
</evidence>
<feature type="signal peptide" evidence="1">
    <location>
        <begin position="1"/>
        <end position="37"/>
    </location>
</feature>
<feature type="domain" description="DUF4124" evidence="2">
    <location>
        <begin position="27"/>
        <end position="70"/>
    </location>
</feature>
<dbReference type="Pfam" id="PF13511">
    <property type="entry name" value="DUF4124"/>
    <property type="match status" value="1"/>
</dbReference>
<dbReference type="EMBL" id="CP022530">
    <property type="protein sequence ID" value="ASP40053.1"/>
    <property type="molecule type" value="Genomic_DNA"/>
</dbReference>
<dbReference type="AlphaFoldDB" id="A0A222FPA0"/>
<sequence>MSNLGRKILRIIYWNSCMCLRSAVAIALISLAAVASAEIYRWTDANGKVHFGDRPPPQVEKETVEVEPTPVWRGFDIRLTYSDAFSQTLPSDDSVALLDGERIEQDVNRVYRFFDQILFVDFYRKVPVSIHVLANQREYRQYLASQVKGSVPPSLGVYLHDRHQIVVYLHPSRYGGVESTYRTIKHETSHAILASIAQRMPAWLNEGLAEQMEMLEYDDQQRFVIHQHGSNRQQILAQRQLMPVREFVEINNMTWRRQNLDQAVHQAMAGQLVYLSLSKNYGRSFITRLVQEYKRGYRQTAYYLLDEHYIGGGAALNVHWQAWRSQRMTEPSRIVFN</sequence>
<evidence type="ECO:0000313" key="4">
    <source>
        <dbReference type="Proteomes" id="UP000202440"/>
    </source>
</evidence>
<evidence type="ECO:0000256" key="1">
    <source>
        <dbReference type="SAM" id="SignalP"/>
    </source>
</evidence>
<dbReference type="Proteomes" id="UP000202440">
    <property type="component" value="Chromosome"/>
</dbReference>
<evidence type="ECO:0000313" key="3">
    <source>
        <dbReference type="EMBL" id="ASP40053.1"/>
    </source>
</evidence>
<keyword evidence="4" id="KW-1185">Reference proteome</keyword>
<accession>A0A222FPA0</accession>
<dbReference type="KEGG" id="bsan:CHH28_15835"/>
<reference evidence="3 4" key="1">
    <citation type="submission" date="2017-07" db="EMBL/GenBank/DDBJ databases">
        <title>Annotated genome sequence of Bacterioplanes sanyensis isolated from Red Sea.</title>
        <authorList>
            <person name="Rehman Z.U."/>
        </authorList>
    </citation>
    <scope>NUCLEOTIDE SEQUENCE [LARGE SCALE GENOMIC DNA]</scope>
    <source>
        <strain evidence="3 4">NV9</strain>
    </source>
</reference>
<name>A0A222FPA0_9GAMM</name>